<dbReference type="Proteomes" id="UP000670092">
    <property type="component" value="Unassembled WGS sequence"/>
</dbReference>
<gene>
    <name evidence="1" type="ORF">I7I52_12348</name>
</gene>
<dbReference type="OrthoDB" id="10635091at2759"/>
<protein>
    <submittedName>
        <fullName evidence="1">Uncharacterized protein</fullName>
    </submittedName>
</protein>
<dbReference type="AlphaFoldDB" id="A0A8H7YAF1"/>
<evidence type="ECO:0000313" key="2">
    <source>
        <dbReference type="Proteomes" id="UP000670092"/>
    </source>
</evidence>
<reference evidence="1 2" key="1">
    <citation type="submission" date="2021-01" db="EMBL/GenBank/DDBJ databases">
        <title>Chromosome-level genome assembly of a human fungal pathogen reveals clustering of transcriptionally co-regulated genes.</title>
        <authorList>
            <person name="Voorhies M."/>
            <person name="Cohen S."/>
            <person name="Shea T.P."/>
            <person name="Petrus S."/>
            <person name="Munoz J.F."/>
            <person name="Poplawski S."/>
            <person name="Goldman W.E."/>
            <person name="Michael T."/>
            <person name="Cuomo C.A."/>
            <person name="Sil A."/>
            <person name="Beyhan S."/>
        </authorList>
    </citation>
    <scope>NUCLEOTIDE SEQUENCE [LARGE SCALE GENOMIC DNA]</scope>
    <source>
        <strain evidence="1 2">G184AR</strain>
    </source>
</reference>
<proteinExistence type="predicted"/>
<comment type="caution">
    <text evidence="1">The sequence shown here is derived from an EMBL/GenBank/DDBJ whole genome shotgun (WGS) entry which is preliminary data.</text>
</comment>
<dbReference type="EMBL" id="JAEVHI010000006">
    <property type="protein sequence ID" value="KAG5288760.1"/>
    <property type="molecule type" value="Genomic_DNA"/>
</dbReference>
<sequence length="105" mass="11768">MSGPGILSLHQAGHPPGVIYQSIIRRNNGVHIAAIVHLLNMKDNRKCSPRIKPNPISKREWYHDIPPFSVCSYFTSIKFYPIILDPKLSGSERASSVPMHIGRIP</sequence>
<evidence type="ECO:0000313" key="1">
    <source>
        <dbReference type="EMBL" id="KAG5288760.1"/>
    </source>
</evidence>
<organism evidence="1 2">
    <name type="scientific">Ajellomyces capsulatus</name>
    <name type="common">Darling's disease fungus</name>
    <name type="synonym">Histoplasma capsulatum</name>
    <dbReference type="NCBI Taxonomy" id="5037"/>
    <lineage>
        <taxon>Eukaryota</taxon>
        <taxon>Fungi</taxon>
        <taxon>Dikarya</taxon>
        <taxon>Ascomycota</taxon>
        <taxon>Pezizomycotina</taxon>
        <taxon>Eurotiomycetes</taxon>
        <taxon>Eurotiomycetidae</taxon>
        <taxon>Onygenales</taxon>
        <taxon>Ajellomycetaceae</taxon>
        <taxon>Histoplasma</taxon>
    </lineage>
</organism>
<accession>A0A8H7YAF1</accession>
<dbReference type="VEuPathDB" id="FungiDB:I7I52_12348"/>
<name>A0A8H7YAF1_AJECA</name>